<accession>A0ABP1B0D4</accession>
<dbReference type="PANTHER" id="PTHR13068:SF210">
    <property type="match status" value="1"/>
</dbReference>
<keyword evidence="2" id="KW-0805">Transcription regulation</keyword>
<dbReference type="SMART" id="SM00733">
    <property type="entry name" value="Mterf"/>
    <property type="match status" value="9"/>
</dbReference>
<evidence type="ECO:0000256" key="1">
    <source>
        <dbReference type="ARBA" id="ARBA00007692"/>
    </source>
</evidence>
<comment type="similarity">
    <text evidence="1">Belongs to the mTERF family.</text>
</comment>
<keyword evidence="6" id="KW-1185">Reference proteome</keyword>
<dbReference type="Proteomes" id="UP001497522">
    <property type="component" value="Chromosome 18"/>
</dbReference>
<evidence type="ECO:0000256" key="4">
    <source>
        <dbReference type="SAM" id="MobiDB-lite"/>
    </source>
</evidence>
<keyword evidence="3" id="KW-0809">Transit peptide</keyword>
<dbReference type="InterPro" id="IPR038538">
    <property type="entry name" value="MTERF_sf"/>
</dbReference>
<dbReference type="PANTHER" id="PTHR13068">
    <property type="entry name" value="CGI-12 PROTEIN-RELATED"/>
    <property type="match status" value="1"/>
</dbReference>
<dbReference type="Gene3D" id="1.25.70.10">
    <property type="entry name" value="Transcription termination factor 3, mitochondrial"/>
    <property type="match status" value="2"/>
</dbReference>
<evidence type="ECO:0008006" key="7">
    <source>
        <dbReference type="Google" id="ProtNLM"/>
    </source>
</evidence>
<evidence type="ECO:0000313" key="6">
    <source>
        <dbReference type="Proteomes" id="UP001497522"/>
    </source>
</evidence>
<protein>
    <recommendedName>
        <fullName evidence="7">Mitochondrial transcription termination factor</fullName>
    </recommendedName>
</protein>
<dbReference type="Pfam" id="PF02536">
    <property type="entry name" value="mTERF"/>
    <property type="match status" value="1"/>
</dbReference>
<dbReference type="EMBL" id="OZ023719">
    <property type="protein sequence ID" value="CAK9868214.1"/>
    <property type="molecule type" value="Genomic_DNA"/>
</dbReference>
<sequence>MSLHCQARWPAAAAACTIATSFSSCRGGHRNIISSASSRRVSFVHHSAVRRLRALKHGNWDGRRVVLGRSRRRYAKFACLLSVADDVGGAAQAAATTTTRDKKFVNKNQQQHQGSNSSSSTEKHEFDNIQDLIVSPPTVATTTKGSKKAAAVGAAAAGGIRELPTLLEREARAREGSSNFSRRERNEAVNGLLDLLEQKGVTPGYAFEFVRYAGELIDILIAEAKQTSERDQAAQGSTGGGGADDEDDFPSLAARVSMCAEQQGLARLVFYFQLISMKAVDVPKLLPFVGWRIDVVMAKVEFLRSIGVRYEHLPGILSSWPQLLSYECDRLALVAEYLTSIGLTLKEIGKLVTKYPKILGQDVSKDLHPTIMLLENLGISLKDAKRLVVRDPTLFTDKAEKKLGPLVEYLQQIGVQRKHIGSLLDFRPTVLHLESLGVEPGLMGKLFRRHPQLLKNRHNFELKTVFLLNLGLEQKDLGKVIYNAPQLLGLSVEENMVPTVKFLHSLGVKGPALLKVLKTKPMILAYSVEGKLQPNVKFLESIQIQPEDIGKLVTRHPQLLTLSVEKNLKPTVSYFLDLGFTKQELPDMIRRLPSLLGFSITTVLDPKYRYLVDSMKRSRAELVQFPQFFSYSLAKRIIPRHNRLGELFGSLSLGSVYGCSDEVFEKKVQRLLTQSSSHKSSLVRIPRVLPKRQSVNNKVKS</sequence>
<feature type="region of interest" description="Disordered" evidence="4">
    <location>
        <begin position="96"/>
        <end position="125"/>
    </location>
</feature>
<proteinExistence type="inferred from homology"/>
<dbReference type="InterPro" id="IPR003690">
    <property type="entry name" value="MTERF"/>
</dbReference>
<keyword evidence="2" id="KW-0804">Transcription</keyword>
<gene>
    <name evidence="5" type="ORF">CSSPJE1EN2_LOCUS11209</name>
</gene>
<keyword evidence="2" id="KW-0806">Transcription termination</keyword>
<reference evidence="5" key="1">
    <citation type="submission" date="2024-03" db="EMBL/GenBank/DDBJ databases">
        <authorList>
            <consortium name="ELIXIR-Norway"/>
            <consortium name="Elixir Norway"/>
        </authorList>
    </citation>
    <scope>NUCLEOTIDE SEQUENCE</scope>
</reference>
<evidence type="ECO:0000256" key="3">
    <source>
        <dbReference type="ARBA" id="ARBA00022946"/>
    </source>
</evidence>
<evidence type="ECO:0000313" key="5">
    <source>
        <dbReference type="EMBL" id="CAK9868214.1"/>
    </source>
</evidence>
<name>A0ABP1B0D4_9BRYO</name>
<organism evidence="5 6">
    <name type="scientific">Sphagnum jensenii</name>
    <dbReference type="NCBI Taxonomy" id="128206"/>
    <lineage>
        <taxon>Eukaryota</taxon>
        <taxon>Viridiplantae</taxon>
        <taxon>Streptophyta</taxon>
        <taxon>Embryophyta</taxon>
        <taxon>Bryophyta</taxon>
        <taxon>Sphagnophytina</taxon>
        <taxon>Sphagnopsida</taxon>
        <taxon>Sphagnales</taxon>
        <taxon>Sphagnaceae</taxon>
        <taxon>Sphagnum</taxon>
    </lineage>
</organism>
<feature type="compositionally biased region" description="Low complexity" evidence="4">
    <location>
        <begin position="106"/>
        <end position="120"/>
    </location>
</feature>
<evidence type="ECO:0000256" key="2">
    <source>
        <dbReference type="ARBA" id="ARBA00022472"/>
    </source>
</evidence>